<accession>A0AA89BYZ7</accession>
<sequence length="111" mass="13369">MAETKSISKAEALLKLGESRESWCAVEMKKEQAWCRKQRQHFQQQFDSSVFQDHSPGYEPRCTFEVNAPTHRERRHYADKCKYLWYLSTICLTRVRHHRLVTNPFLYNVYI</sequence>
<comment type="caution">
    <text evidence="1">The sequence shown here is derived from an EMBL/GenBank/DDBJ whole genome shotgun (WGS) entry which is preliminary data.</text>
</comment>
<name>A0AA89BYZ7_PINIB</name>
<dbReference type="AlphaFoldDB" id="A0AA89BYZ7"/>
<evidence type="ECO:0000313" key="2">
    <source>
        <dbReference type="Proteomes" id="UP001186944"/>
    </source>
</evidence>
<reference evidence="1" key="1">
    <citation type="submission" date="2019-08" db="EMBL/GenBank/DDBJ databases">
        <title>The improved chromosome-level genome for the pearl oyster Pinctada fucata martensii using PacBio sequencing and Hi-C.</title>
        <authorList>
            <person name="Zheng Z."/>
        </authorList>
    </citation>
    <scope>NUCLEOTIDE SEQUENCE</scope>
    <source>
        <strain evidence="1">ZZ-2019</strain>
        <tissue evidence="1">Adductor muscle</tissue>
    </source>
</reference>
<organism evidence="1 2">
    <name type="scientific">Pinctada imbricata</name>
    <name type="common">Atlantic pearl-oyster</name>
    <name type="synonym">Pinctada martensii</name>
    <dbReference type="NCBI Taxonomy" id="66713"/>
    <lineage>
        <taxon>Eukaryota</taxon>
        <taxon>Metazoa</taxon>
        <taxon>Spiralia</taxon>
        <taxon>Lophotrochozoa</taxon>
        <taxon>Mollusca</taxon>
        <taxon>Bivalvia</taxon>
        <taxon>Autobranchia</taxon>
        <taxon>Pteriomorphia</taxon>
        <taxon>Pterioida</taxon>
        <taxon>Pterioidea</taxon>
        <taxon>Pteriidae</taxon>
        <taxon>Pinctada</taxon>
    </lineage>
</organism>
<evidence type="ECO:0000313" key="1">
    <source>
        <dbReference type="EMBL" id="KAK3092862.1"/>
    </source>
</evidence>
<dbReference type="EMBL" id="VSWD01000009">
    <property type="protein sequence ID" value="KAK3092862.1"/>
    <property type="molecule type" value="Genomic_DNA"/>
</dbReference>
<dbReference type="Proteomes" id="UP001186944">
    <property type="component" value="Unassembled WGS sequence"/>
</dbReference>
<keyword evidence="2" id="KW-1185">Reference proteome</keyword>
<gene>
    <name evidence="1" type="ORF">FSP39_008027</name>
</gene>
<proteinExistence type="predicted"/>
<protein>
    <submittedName>
        <fullName evidence="1">Uncharacterized protein</fullName>
    </submittedName>
</protein>